<organism evidence="3 4">
    <name type="scientific">Setaria digitata</name>
    <dbReference type="NCBI Taxonomy" id="48799"/>
    <lineage>
        <taxon>Eukaryota</taxon>
        <taxon>Metazoa</taxon>
        <taxon>Ecdysozoa</taxon>
        <taxon>Nematoda</taxon>
        <taxon>Chromadorea</taxon>
        <taxon>Rhabditida</taxon>
        <taxon>Spirurina</taxon>
        <taxon>Spiruromorpha</taxon>
        <taxon>Filarioidea</taxon>
        <taxon>Setariidae</taxon>
        <taxon>Setaria</taxon>
    </lineage>
</organism>
<dbReference type="PROSITE" id="PS50024">
    <property type="entry name" value="SEA"/>
    <property type="match status" value="1"/>
</dbReference>
<name>A0A915PNZ9_9BILA</name>
<evidence type="ECO:0000259" key="2">
    <source>
        <dbReference type="PROSITE" id="PS50024"/>
    </source>
</evidence>
<evidence type="ECO:0000256" key="1">
    <source>
        <dbReference type="SAM" id="SignalP"/>
    </source>
</evidence>
<dbReference type="InterPro" id="IPR036364">
    <property type="entry name" value="SEA_dom_sf"/>
</dbReference>
<reference evidence="4" key="1">
    <citation type="submission" date="2022-11" db="UniProtKB">
        <authorList>
            <consortium name="WormBaseParasite"/>
        </authorList>
    </citation>
    <scope>IDENTIFICATION</scope>
</reference>
<dbReference type="SUPFAM" id="SSF82671">
    <property type="entry name" value="SEA domain"/>
    <property type="match status" value="1"/>
</dbReference>
<dbReference type="Pfam" id="PF01390">
    <property type="entry name" value="SEA"/>
    <property type="match status" value="1"/>
</dbReference>
<keyword evidence="1" id="KW-0732">Signal</keyword>
<dbReference type="Gene3D" id="3.30.70.960">
    <property type="entry name" value="SEA domain"/>
    <property type="match status" value="1"/>
</dbReference>
<evidence type="ECO:0000313" key="3">
    <source>
        <dbReference type="Proteomes" id="UP000887581"/>
    </source>
</evidence>
<sequence>MILLPSLLTATAFLATYRFTINFTNLPYSNELRQPYTKQFTQISQNISNSIHTLLVQSLHGQYNISVINYRYQQVIGTLVTLEVTSKKPEPRLRKVIKKAIQSGNIGGYTVATDGFEFYTIEGQ</sequence>
<accession>A0A915PNZ9</accession>
<dbReference type="InterPro" id="IPR000082">
    <property type="entry name" value="SEA_dom"/>
</dbReference>
<keyword evidence="3" id="KW-1185">Reference proteome</keyword>
<feature type="domain" description="SEA" evidence="2">
    <location>
        <begin position="13"/>
        <end position="123"/>
    </location>
</feature>
<dbReference type="Proteomes" id="UP000887581">
    <property type="component" value="Unplaced"/>
</dbReference>
<protein>
    <submittedName>
        <fullName evidence="4">SEA domain-containing protein</fullName>
    </submittedName>
</protein>
<feature type="chain" id="PRO_5036972740" evidence="1">
    <location>
        <begin position="19"/>
        <end position="124"/>
    </location>
</feature>
<proteinExistence type="predicted"/>
<dbReference type="AlphaFoldDB" id="A0A915PNZ9"/>
<evidence type="ECO:0000313" key="4">
    <source>
        <dbReference type="WBParaSite" id="sdigi.contig287.g7085.t1"/>
    </source>
</evidence>
<feature type="signal peptide" evidence="1">
    <location>
        <begin position="1"/>
        <end position="18"/>
    </location>
</feature>
<dbReference type="WBParaSite" id="sdigi.contig287.g7085.t1">
    <property type="protein sequence ID" value="sdigi.contig287.g7085.t1"/>
    <property type="gene ID" value="sdigi.contig287.g7085"/>
</dbReference>